<evidence type="ECO:0000256" key="12">
    <source>
        <dbReference type="SAM" id="SignalP"/>
    </source>
</evidence>
<keyword evidence="15" id="KW-1185">Reference proteome</keyword>
<reference evidence="14" key="2">
    <citation type="submission" date="2025-09" db="UniProtKB">
        <authorList>
            <consortium name="Ensembl"/>
        </authorList>
    </citation>
    <scope>IDENTIFICATION</scope>
</reference>
<feature type="transmembrane region" description="Helical" evidence="11">
    <location>
        <begin position="543"/>
        <end position="566"/>
    </location>
</feature>
<accession>A0A3B3DED3</accession>
<evidence type="ECO:0000256" key="10">
    <source>
        <dbReference type="ARBA" id="ARBA00023180"/>
    </source>
</evidence>
<keyword evidence="7 11" id="KW-0472">Membrane</keyword>
<dbReference type="RefSeq" id="XP_024121801.1">
    <property type="nucleotide sequence ID" value="XM_024266033.2"/>
</dbReference>
<dbReference type="PaxDb" id="30732-ENSOMEP00000028462"/>
<dbReference type="PROSITE" id="PS01353">
    <property type="entry name" value="HEMATOPO_REC_L_F2"/>
    <property type="match status" value="1"/>
</dbReference>
<dbReference type="InterPro" id="IPR003961">
    <property type="entry name" value="FN3_dom"/>
</dbReference>
<reference evidence="14" key="1">
    <citation type="submission" date="2025-08" db="UniProtKB">
        <authorList>
            <consortium name="Ensembl"/>
        </authorList>
    </citation>
    <scope>IDENTIFICATION</scope>
</reference>
<keyword evidence="3 11" id="KW-0812">Transmembrane</keyword>
<dbReference type="AlphaFoldDB" id="A0A3B3DED3"/>
<keyword evidence="8" id="KW-1015">Disulfide bond</keyword>
<name>A0A3B3DED3_ORYME</name>
<evidence type="ECO:0000256" key="9">
    <source>
        <dbReference type="ARBA" id="ARBA00023170"/>
    </source>
</evidence>
<dbReference type="GO" id="GO:0004896">
    <property type="term" value="F:cytokine receptor activity"/>
    <property type="evidence" value="ECO:0007669"/>
    <property type="project" value="InterPro"/>
</dbReference>
<dbReference type="GeneID" id="112142567"/>
<dbReference type="SMART" id="SM00060">
    <property type="entry name" value="FN3"/>
    <property type="match status" value="3"/>
</dbReference>
<evidence type="ECO:0000313" key="15">
    <source>
        <dbReference type="Proteomes" id="UP000261560"/>
    </source>
</evidence>
<protein>
    <submittedName>
        <fullName evidence="14">Interleukin-31 receptor subunit alpha-like</fullName>
    </submittedName>
</protein>
<keyword evidence="6 11" id="KW-1133">Transmembrane helix</keyword>
<keyword evidence="9" id="KW-0675">Receptor</keyword>
<dbReference type="InterPro" id="IPR013783">
    <property type="entry name" value="Ig-like_fold"/>
</dbReference>
<dbReference type="PANTHER" id="PTHR48423">
    <property type="entry name" value="INTERLEUKIN-27 RECEPTOR SUBUNIT ALPHA"/>
    <property type="match status" value="1"/>
</dbReference>
<keyword evidence="4 12" id="KW-0732">Signal</keyword>
<feature type="domain" description="Fibronectin type-III" evidence="13">
    <location>
        <begin position="444"/>
        <end position="535"/>
    </location>
</feature>
<feature type="domain" description="Fibronectin type-III" evidence="13">
    <location>
        <begin position="348"/>
        <end position="443"/>
    </location>
</feature>
<evidence type="ECO:0000259" key="13">
    <source>
        <dbReference type="PROSITE" id="PS50853"/>
    </source>
</evidence>
<proteinExistence type="inferred from homology"/>
<evidence type="ECO:0000256" key="1">
    <source>
        <dbReference type="ARBA" id="ARBA00004479"/>
    </source>
</evidence>
<dbReference type="SUPFAM" id="SSF49265">
    <property type="entry name" value="Fibronectin type III"/>
    <property type="match status" value="3"/>
</dbReference>
<dbReference type="Gene3D" id="2.60.40.10">
    <property type="entry name" value="Immunoglobulins"/>
    <property type="match status" value="5"/>
</dbReference>
<dbReference type="GO" id="GO:0005886">
    <property type="term" value="C:plasma membrane"/>
    <property type="evidence" value="ECO:0007669"/>
    <property type="project" value="UniProtKB-ARBA"/>
</dbReference>
<feature type="domain" description="Fibronectin type-III" evidence="13">
    <location>
        <begin position="141"/>
        <end position="244"/>
    </location>
</feature>
<keyword evidence="5" id="KW-0677">Repeat</keyword>
<feature type="chain" id="PRO_5017355069" evidence="12">
    <location>
        <begin position="25"/>
        <end position="817"/>
    </location>
</feature>
<dbReference type="KEGG" id="oml:112142567"/>
<sequence>MIMEGGPVMVLMLLLSFSLVQASALILPASKTSPPQPPRLIRCVFLQRSNVTCFWDPGDVPAKTYTLKVQRTSSGSLPATDNPLTTFTCTTSNTSCTIRIAYLFVRIHYCIRVIAHIEGQNISSEPRCQPGRKEVRLPAVLLTSIQPILESPECLTIGWEYSLSQFPLSKSEIERGHLNSQLELSTQEEQTVQVRDVNITGLQSQVCLFRPDTSYIIRLRHRYLGPESPWSSWSNPLQGRTAHDAPSTEPVFWRQVKDTDGNGLRLVDLLWEPLPTFVLFYNVTCQTESVQDLSDYGSCVDLKPPNTSCSLYLPVGRCSCSLTATNSAGTSPEARIWLFNSSETKLPPPNQISVKSLTKNSLEVHWVPPLKQRVSGFVVEWFAVREETGSIFWKKLNSSVTKQVITGLKPMERYAVSVKILYEEQVGKNRMQYVYTREGTPSAGPSVKVQHISGSSVELSWTPVPVEELHGFLTNYIILYSTKKEPAKSVVIPHHVQHYRLENLLPGNYIIFMQANTAAGLGPAGNKVNVYIDSREFRIVMKMLIPLLLISLGLILIAGLVPKYIIKQKLLKHIPDPSKSSLSSYAPKTNLEDTKPLMVQEKPENLIISDVILLDIQENVEKNPDYQNICNLQTYLYNQNSSFSLLRNSEEFSRKSTASQTGSDPVPSFFPCIYSSINISQPSHPFSTSIWHSSFSPYKPLTVSVDYFKLPSDGANEASNFNSSLSNQDKNFRLFVEQRQPSMSFSDFCKKYSLSVLPYSSTEVSGYNLMIPPLQANMSLSSTPDGLMPLSTPHLPLVFEDLTFCPVQCDPYIPFEA</sequence>
<keyword evidence="10" id="KW-0325">Glycoprotein</keyword>
<dbReference type="GeneTree" id="ENSGT00940000158915"/>
<organism evidence="14 15">
    <name type="scientific">Oryzias melastigma</name>
    <name type="common">Marine medaka</name>
    <dbReference type="NCBI Taxonomy" id="30732"/>
    <lineage>
        <taxon>Eukaryota</taxon>
        <taxon>Metazoa</taxon>
        <taxon>Chordata</taxon>
        <taxon>Craniata</taxon>
        <taxon>Vertebrata</taxon>
        <taxon>Euteleostomi</taxon>
        <taxon>Actinopterygii</taxon>
        <taxon>Neopterygii</taxon>
        <taxon>Teleostei</taxon>
        <taxon>Neoteleostei</taxon>
        <taxon>Acanthomorphata</taxon>
        <taxon>Ovalentaria</taxon>
        <taxon>Atherinomorphae</taxon>
        <taxon>Beloniformes</taxon>
        <taxon>Adrianichthyidae</taxon>
        <taxon>Oryziinae</taxon>
        <taxon>Oryzias</taxon>
    </lineage>
</organism>
<dbReference type="InterPro" id="IPR052672">
    <property type="entry name" value="Type1_Cytokine_Rcpt_Type2"/>
</dbReference>
<dbReference type="Ensembl" id="ENSOMET00000017069.1">
    <property type="protein sequence ID" value="ENSOMEP00000028462.1"/>
    <property type="gene ID" value="ENSOMEG00000011548.1"/>
</dbReference>
<evidence type="ECO:0000256" key="7">
    <source>
        <dbReference type="ARBA" id="ARBA00023136"/>
    </source>
</evidence>
<dbReference type="PROSITE" id="PS50853">
    <property type="entry name" value="FN3"/>
    <property type="match status" value="3"/>
</dbReference>
<evidence type="ECO:0000256" key="4">
    <source>
        <dbReference type="ARBA" id="ARBA00022729"/>
    </source>
</evidence>
<evidence type="ECO:0000256" key="5">
    <source>
        <dbReference type="ARBA" id="ARBA00022737"/>
    </source>
</evidence>
<comment type="subcellular location">
    <subcellularLocation>
        <location evidence="1">Membrane</location>
        <topology evidence="1">Single-pass type I membrane protein</topology>
    </subcellularLocation>
</comment>
<feature type="signal peptide" evidence="12">
    <location>
        <begin position="1"/>
        <end position="24"/>
    </location>
</feature>
<evidence type="ECO:0000313" key="14">
    <source>
        <dbReference type="Ensembl" id="ENSOMEP00000028462.1"/>
    </source>
</evidence>
<evidence type="ECO:0000256" key="11">
    <source>
        <dbReference type="SAM" id="Phobius"/>
    </source>
</evidence>
<dbReference type="Pfam" id="PF00041">
    <property type="entry name" value="fn3"/>
    <property type="match status" value="2"/>
</dbReference>
<dbReference type="OMA" id="VEWFAVR"/>
<dbReference type="CDD" id="cd00063">
    <property type="entry name" value="FN3"/>
    <property type="match status" value="2"/>
</dbReference>
<dbReference type="RefSeq" id="XP_024121793.1">
    <property type="nucleotide sequence ID" value="XM_024266025.2"/>
</dbReference>
<dbReference type="Proteomes" id="UP000261560">
    <property type="component" value="Unplaced"/>
</dbReference>
<evidence type="ECO:0000256" key="6">
    <source>
        <dbReference type="ARBA" id="ARBA00022989"/>
    </source>
</evidence>
<evidence type="ECO:0000256" key="8">
    <source>
        <dbReference type="ARBA" id="ARBA00023157"/>
    </source>
</evidence>
<dbReference type="OrthoDB" id="9884260at2759"/>
<dbReference type="PANTHER" id="PTHR48423:SF1">
    <property type="entry name" value="INTERLEUKIN-27 RECEPTOR SUBUNIT ALPHA"/>
    <property type="match status" value="1"/>
</dbReference>
<comment type="similarity">
    <text evidence="2">Belongs to the type I cytokine receptor family. Type 2 subfamily.</text>
</comment>
<evidence type="ECO:0000256" key="2">
    <source>
        <dbReference type="ARBA" id="ARBA00008921"/>
    </source>
</evidence>
<dbReference type="InterPro" id="IPR036116">
    <property type="entry name" value="FN3_sf"/>
</dbReference>
<dbReference type="InterPro" id="IPR003529">
    <property type="entry name" value="Hematopoietin_rcpt_Gp130_CS"/>
</dbReference>
<dbReference type="STRING" id="30732.ENSOMEP00000028462"/>
<evidence type="ECO:0000256" key="3">
    <source>
        <dbReference type="ARBA" id="ARBA00022692"/>
    </source>
</evidence>